<dbReference type="InterPro" id="IPR050469">
    <property type="entry name" value="Diguanylate_Cyclase"/>
</dbReference>
<keyword evidence="4" id="KW-1185">Reference proteome</keyword>
<feature type="transmembrane region" description="Helical" evidence="1">
    <location>
        <begin position="21"/>
        <end position="39"/>
    </location>
</feature>
<dbReference type="GO" id="GO:0005886">
    <property type="term" value="C:plasma membrane"/>
    <property type="evidence" value="ECO:0007669"/>
    <property type="project" value="TreeGrafter"/>
</dbReference>
<geneLocation type="plasmid" evidence="3 4">
    <name>pDEIPR01</name>
</geneLocation>
<dbReference type="Pfam" id="PF00990">
    <property type="entry name" value="GGDEF"/>
    <property type="match status" value="1"/>
</dbReference>
<keyword evidence="1" id="KW-0472">Membrane</keyword>
<keyword evidence="3" id="KW-0614">Plasmid</keyword>
<evidence type="ECO:0000313" key="4">
    <source>
        <dbReference type="Proteomes" id="UP000007718"/>
    </source>
</evidence>
<keyword evidence="1" id="KW-1133">Transmembrane helix</keyword>
<name>F0RPV8_DEIPM</name>
<dbReference type="PANTHER" id="PTHR45138:SF9">
    <property type="entry name" value="DIGUANYLATE CYCLASE DGCM-RELATED"/>
    <property type="match status" value="1"/>
</dbReference>
<evidence type="ECO:0000259" key="2">
    <source>
        <dbReference type="PROSITE" id="PS50887"/>
    </source>
</evidence>
<sequence length="340" mass="37648">MEAVPRVYHPHDEKRRQWFRGLAASAVILNLQVGVLSWLDGDHFQGGLGGFTAAVMALTWWLNRRPDVKVNFVHWLGIGALVFRLLGDMAQTTWLGGPPGILLTLELIILSALMPSMLPLRIATGFPAVLFGLYLAIDVVSGQFDLFKVLLVGITLLVLRFSVIYSHYVLEEQWQNLRLQGQLATDTLTGAASRRSTEEQLQALVAQPDAYGLVLMVDIDHFKEVNDQLGHEAGDRVLRHVAQSLIQAVRRTDLVGRWGGEEFVVLLPYTQPQNQSQHLEQLLRAVQQPSSDGLPGVTISIGAASLTEAHTPAQILRLADQRLYQAKMLGRNCYVPAPSL</sequence>
<dbReference type="InterPro" id="IPR029787">
    <property type="entry name" value="Nucleotide_cyclase"/>
</dbReference>
<proteinExistence type="predicted"/>
<dbReference type="CDD" id="cd01949">
    <property type="entry name" value="GGDEF"/>
    <property type="match status" value="1"/>
</dbReference>
<dbReference type="NCBIfam" id="TIGR00254">
    <property type="entry name" value="GGDEF"/>
    <property type="match status" value="1"/>
</dbReference>
<dbReference type="GO" id="GO:1902201">
    <property type="term" value="P:negative regulation of bacterial-type flagellum-dependent cell motility"/>
    <property type="evidence" value="ECO:0007669"/>
    <property type="project" value="TreeGrafter"/>
</dbReference>
<dbReference type="HOGENOM" id="CLU_000445_11_1_0"/>
<dbReference type="SMART" id="SM00267">
    <property type="entry name" value="GGDEF"/>
    <property type="match status" value="1"/>
</dbReference>
<feature type="transmembrane region" description="Helical" evidence="1">
    <location>
        <begin position="120"/>
        <end position="137"/>
    </location>
</feature>
<evidence type="ECO:0000256" key="1">
    <source>
        <dbReference type="SAM" id="Phobius"/>
    </source>
</evidence>
<feature type="transmembrane region" description="Helical" evidence="1">
    <location>
        <begin position="149"/>
        <end position="170"/>
    </location>
</feature>
<dbReference type="InterPro" id="IPR043128">
    <property type="entry name" value="Rev_trsase/Diguanyl_cyclase"/>
</dbReference>
<dbReference type="InterPro" id="IPR000160">
    <property type="entry name" value="GGDEF_dom"/>
</dbReference>
<dbReference type="PROSITE" id="PS50887">
    <property type="entry name" value="GGDEF"/>
    <property type="match status" value="1"/>
</dbReference>
<evidence type="ECO:0000313" key="3">
    <source>
        <dbReference type="EMBL" id="ADY27160.1"/>
    </source>
</evidence>
<dbReference type="AlphaFoldDB" id="F0RPV8"/>
<feature type="transmembrane region" description="Helical" evidence="1">
    <location>
        <begin position="45"/>
        <end position="63"/>
    </location>
</feature>
<reference evidence="3 4" key="1">
    <citation type="submission" date="2011-02" db="EMBL/GenBank/DDBJ databases">
        <title>The complete sequence of plasmid1 of Deinococcus proteolyticus DSM 20540.</title>
        <authorList>
            <consortium name="US DOE Joint Genome Institute (JGI-PGF)"/>
            <person name="Lucas S."/>
            <person name="Copeland A."/>
            <person name="Lapidus A."/>
            <person name="Bruce D."/>
            <person name="Goodwin L."/>
            <person name="Pitluck S."/>
            <person name="Kyrpides N."/>
            <person name="Mavromatis K."/>
            <person name="Pagani I."/>
            <person name="Ivanova N."/>
            <person name="Ovchinnikova G."/>
            <person name="Zeytun A."/>
            <person name="Detter J.C."/>
            <person name="Han C."/>
            <person name="Land M."/>
            <person name="Hauser L."/>
            <person name="Markowitz V."/>
            <person name="Cheng J.-F."/>
            <person name="Hugenholtz P."/>
            <person name="Woyke T."/>
            <person name="Wu D."/>
            <person name="Pukall R."/>
            <person name="Steenblock K."/>
            <person name="Brambilla E."/>
            <person name="Klenk H.-P."/>
            <person name="Eisen J.A."/>
        </authorList>
    </citation>
    <scope>NUCLEOTIDE SEQUENCE [LARGE SCALE GENOMIC DNA]</scope>
    <source>
        <strain evidence="4">ATCC 35074 / DSM 20540 / JCM 6276 / NBRC 101906 / NCIMB 13154 / VKM Ac-1939 / CCM 2703 / MRP</strain>
        <plasmid evidence="4">Plasmid pDEIPR01</plasmid>
    </source>
</reference>
<accession>F0RPV8</accession>
<dbReference type="EMBL" id="CP002537">
    <property type="protein sequence ID" value="ADY27160.1"/>
    <property type="molecule type" value="Genomic_DNA"/>
</dbReference>
<dbReference type="GO" id="GO:0043709">
    <property type="term" value="P:cell adhesion involved in single-species biofilm formation"/>
    <property type="evidence" value="ECO:0007669"/>
    <property type="project" value="TreeGrafter"/>
</dbReference>
<dbReference type="OrthoDB" id="70263at2"/>
<feature type="domain" description="GGDEF" evidence="2">
    <location>
        <begin position="210"/>
        <end position="339"/>
    </location>
</feature>
<dbReference type="KEGG" id="dpt:Deipr_2029"/>
<protein>
    <submittedName>
        <fullName evidence="3">Diguanylate cyclase</fullName>
    </submittedName>
</protein>
<dbReference type="SUPFAM" id="SSF55073">
    <property type="entry name" value="Nucleotide cyclase"/>
    <property type="match status" value="1"/>
</dbReference>
<dbReference type="PANTHER" id="PTHR45138">
    <property type="entry name" value="REGULATORY COMPONENTS OF SENSORY TRANSDUCTION SYSTEM"/>
    <property type="match status" value="1"/>
</dbReference>
<feature type="transmembrane region" description="Helical" evidence="1">
    <location>
        <begin position="93"/>
        <end position="113"/>
    </location>
</feature>
<dbReference type="RefSeq" id="WP_013622892.1">
    <property type="nucleotide sequence ID" value="NC_015169.1"/>
</dbReference>
<organism evidence="3 4">
    <name type="scientific">Deinococcus proteolyticus (strain ATCC 35074 / DSM 20540 / JCM 6276 / NBRC 101906 / NCIMB 13154 / VKM Ac-1939 / CCM 2703 / MRP)</name>
    <dbReference type="NCBI Taxonomy" id="693977"/>
    <lineage>
        <taxon>Bacteria</taxon>
        <taxon>Thermotogati</taxon>
        <taxon>Deinococcota</taxon>
        <taxon>Deinococci</taxon>
        <taxon>Deinococcales</taxon>
        <taxon>Deinococcaceae</taxon>
        <taxon>Deinococcus</taxon>
    </lineage>
</organism>
<dbReference type="Gene3D" id="3.30.70.270">
    <property type="match status" value="1"/>
</dbReference>
<feature type="transmembrane region" description="Helical" evidence="1">
    <location>
        <begin position="70"/>
        <end position="87"/>
    </location>
</feature>
<dbReference type="GO" id="GO:0052621">
    <property type="term" value="F:diguanylate cyclase activity"/>
    <property type="evidence" value="ECO:0007669"/>
    <property type="project" value="TreeGrafter"/>
</dbReference>
<keyword evidence="1" id="KW-0812">Transmembrane</keyword>
<dbReference type="Proteomes" id="UP000007718">
    <property type="component" value="Plasmid pDEIPR01"/>
</dbReference>
<gene>
    <name evidence="3" type="ordered locus">Deipr_2029</name>
</gene>
<dbReference type="FunFam" id="3.30.70.270:FF:000001">
    <property type="entry name" value="Diguanylate cyclase domain protein"/>
    <property type="match status" value="1"/>
</dbReference>